<dbReference type="PROSITE" id="PS50983">
    <property type="entry name" value="FE_B12_PBP"/>
    <property type="match status" value="1"/>
</dbReference>
<dbReference type="AlphaFoldDB" id="A0A172YDQ7"/>
<keyword evidence="1" id="KW-0732">Signal</keyword>
<dbReference type="STRING" id="376489.A5892_07915"/>
<dbReference type="Pfam" id="PF01497">
    <property type="entry name" value="Peripla_BP_2"/>
    <property type="match status" value="1"/>
</dbReference>
<sequence>MPYVSAALVSRRLLLPLCLSVASLAPSLGQAATDYPLRIDNCGRTLVFEQAPERVVSIGQASTEILLGLGLGARIVGTGVWFGPLPPALAAEGAAVPRLADNAPSFEAVAGTRPDIVTAQYTYHLGANGEVATPEQFESLGIPSYVSPSDCENKGVTADSNADGSRSQPFEMALVEREVSELAEIFDVGPHGEALNAALKARIAQARERLDGAAPEPLKVVFWFSSPRLEGDPWVAGSNGVPGYISRTLGLDNVIETEEEWPAVSWERIASLDPDVIVVARMDRRLYPADDAEIKRGFLQRDPVTRELRAVRDGRVLVVDAQALNPSIRVVDGIEMLADQLGGAGVAR</sequence>
<feature type="signal peptide" evidence="1">
    <location>
        <begin position="1"/>
        <end position="31"/>
    </location>
</feature>
<proteinExistence type="predicted"/>
<feature type="chain" id="PRO_5008004614" evidence="1">
    <location>
        <begin position="32"/>
        <end position="348"/>
    </location>
</feature>
<dbReference type="SUPFAM" id="SSF53807">
    <property type="entry name" value="Helical backbone' metal receptor"/>
    <property type="match status" value="1"/>
</dbReference>
<gene>
    <name evidence="3" type="ORF">A5892_07915</name>
</gene>
<dbReference type="Proteomes" id="UP000077875">
    <property type="component" value="Chromosome"/>
</dbReference>
<dbReference type="Gene3D" id="3.40.50.1980">
    <property type="entry name" value="Nitrogenase molybdenum iron protein domain"/>
    <property type="match status" value="2"/>
</dbReference>
<evidence type="ECO:0000256" key="1">
    <source>
        <dbReference type="SAM" id="SignalP"/>
    </source>
</evidence>
<evidence type="ECO:0000313" key="3">
    <source>
        <dbReference type="EMBL" id="ANF57400.1"/>
    </source>
</evidence>
<dbReference type="KEGG" id="haa:A5892_07915"/>
<dbReference type="EMBL" id="CP015243">
    <property type="protein sequence ID" value="ANF57400.1"/>
    <property type="molecule type" value="Genomic_DNA"/>
</dbReference>
<dbReference type="PANTHER" id="PTHR30535:SF7">
    <property type="entry name" value="IRON(III) DICITRATE-BINDING PROTEIN"/>
    <property type="match status" value="1"/>
</dbReference>
<evidence type="ECO:0000259" key="2">
    <source>
        <dbReference type="PROSITE" id="PS50983"/>
    </source>
</evidence>
<reference evidence="3 4" key="1">
    <citation type="submission" date="2016-04" db="EMBL/GenBank/DDBJ databases">
        <title>Complete Genome Sequence of Halotalea alkalilenta IHB B 13600.</title>
        <authorList>
            <person name="Swarnkar M.K."/>
            <person name="Sharma A."/>
            <person name="Kaushal K."/>
            <person name="Soni R."/>
            <person name="Rana S."/>
            <person name="Singh A.K."/>
            <person name="Gulati A."/>
        </authorList>
    </citation>
    <scope>NUCLEOTIDE SEQUENCE [LARGE SCALE GENOMIC DNA]</scope>
    <source>
        <strain evidence="3 4">IHB B 13600</strain>
    </source>
</reference>
<protein>
    <submittedName>
        <fullName evidence="3">ABC transporter substrate-binding protein</fullName>
    </submittedName>
</protein>
<name>A0A172YDQ7_9GAMM</name>
<keyword evidence="4" id="KW-1185">Reference proteome</keyword>
<feature type="domain" description="Fe/B12 periplasmic-binding" evidence="2">
    <location>
        <begin position="54"/>
        <end position="348"/>
    </location>
</feature>
<dbReference type="InterPro" id="IPR050902">
    <property type="entry name" value="ABC_Transporter_SBP"/>
</dbReference>
<organism evidence="3 4">
    <name type="scientific">Halotalea alkalilenta</name>
    <dbReference type="NCBI Taxonomy" id="376489"/>
    <lineage>
        <taxon>Bacteria</taxon>
        <taxon>Pseudomonadati</taxon>
        <taxon>Pseudomonadota</taxon>
        <taxon>Gammaproteobacteria</taxon>
        <taxon>Oceanospirillales</taxon>
        <taxon>Halomonadaceae</taxon>
        <taxon>Halotalea</taxon>
    </lineage>
</organism>
<dbReference type="InterPro" id="IPR002491">
    <property type="entry name" value="ABC_transptr_periplasmic_BD"/>
</dbReference>
<dbReference type="RefSeq" id="WP_064122351.1">
    <property type="nucleotide sequence ID" value="NZ_CP015243.1"/>
</dbReference>
<dbReference type="PANTHER" id="PTHR30535">
    <property type="entry name" value="VITAMIN B12-BINDING PROTEIN"/>
    <property type="match status" value="1"/>
</dbReference>
<accession>A0A172YDQ7</accession>
<evidence type="ECO:0000313" key="4">
    <source>
        <dbReference type="Proteomes" id="UP000077875"/>
    </source>
</evidence>